<dbReference type="SUPFAM" id="SSF102405">
    <property type="entry name" value="MCP/YpsA-like"/>
    <property type="match status" value="1"/>
</dbReference>
<evidence type="ECO:0000256" key="2">
    <source>
        <dbReference type="RuleBase" id="RU363015"/>
    </source>
</evidence>
<comment type="catalytic activity">
    <reaction evidence="1">
        <text>AMP + H2O = D-ribose 5-phosphate + adenine</text>
        <dbReference type="Rhea" id="RHEA:20129"/>
        <dbReference type="ChEBI" id="CHEBI:15377"/>
        <dbReference type="ChEBI" id="CHEBI:16708"/>
        <dbReference type="ChEBI" id="CHEBI:78346"/>
        <dbReference type="ChEBI" id="CHEBI:456215"/>
        <dbReference type="EC" id="3.2.2.4"/>
    </reaction>
</comment>
<dbReference type="Pfam" id="PF03641">
    <property type="entry name" value="Lysine_decarbox"/>
    <property type="match status" value="1"/>
</dbReference>
<proteinExistence type="inferred from homology"/>
<accession>A0A177E5Y7</accession>
<dbReference type="InterPro" id="IPR052341">
    <property type="entry name" value="LOG_family_nucleotidases"/>
</dbReference>
<gene>
    <name evidence="3" type="ORF">TH606_07385</name>
</gene>
<dbReference type="PANTHER" id="PTHR43393">
    <property type="entry name" value="CYTOKININ RIBOSIDE 5'-MONOPHOSPHATE PHOSPHORIBOHYDROLASE"/>
    <property type="match status" value="1"/>
</dbReference>
<sequence length="230" mass="26176">MKDFNDKQYVLNGLAAKESWRLFKIMAEFVEGFEELPRVYPAITVFGSNRVRPGHPYYQKAEEIARLLAREGFSIITGGGPGIMEAANKGAAEAGAYSVGLNIKLPREQEANPYANIKIEFRYFFVRKVMMAKYAVGLMCMPGGYGTLDEFFEIITLVQTHKIRPVPIVLVGSKFWNGLISWMKERLLHEGMISKEDLELFTVLDDPREIADYFKKTARAYKLLSRLEST</sequence>
<organism evidence="3 4">
    <name type="scientific">Thermodesulfatator autotrophicus</name>
    <dbReference type="NCBI Taxonomy" id="1795632"/>
    <lineage>
        <taxon>Bacteria</taxon>
        <taxon>Pseudomonadati</taxon>
        <taxon>Thermodesulfobacteriota</taxon>
        <taxon>Thermodesulfobacteria</taxon>
        <taxon>Thermodesulfobacteriales</taxon>
        <taxon>Thermodesulfatatoraceae</taxon>
        <taxon>Thermodesulfatator</taxon>
    </lineage>
</organism>
<dbReference type="GO" id="GO:0005829">
    <property type="term" value="C:cytosol"/>
    <property type="evidence" value="ECO:0007669"/>
    <property type="project" value="TreeGrafter"/>
</dbReference>
<dbReference type="Gene3D" id="3.40.50.450">
    <property type="match status" value="1"/>
</dbReference>
<name>A0A177E5Y7_9BACT</name>
<dbReference type="InterPro" id="IPR031100">
    <property type="entry name" value="LOG_fam"/>
</dbReference>
<comment type="similarity">
    <text evidence="2">Belongs to the LOG family.</text>
</comment>
<protein>
    <recommendedName>
        <fullName evidence="2">Cytokinin riboside 5'-monophosphate phosphoribohydrolase</fullName>
        <ecNumber evidence="2">3.2.2.n1</ecNumber>
    </recommendedName>
</protein>
<dbReference type="InterPro" id="IPR005269">
    <property type="entry name" value="LOG"/>
</dbReference>
<dbReference type="Proteomes" id="UP000076964">
    <property type="component" value="Unassembled WGS sequence"/>
</dbReference>
<keyword evidence="4" id="KW-1185">Reference proteome</keyword>
<dbReference type="STRING" id="1795632.TH606_07385"/>
<evidence type="ECO:0000256" key="1">
    <source>
        <dbReference type="ARBA" id="ARBA00000274"/>
    </source>
</evidence>
<dbReference type="GO" id="GO:0008714">
    <property type="term" value="F:AMP nucleosidase activity"/>
    <property type="evidence" value="ECO:0007669"/>
    <property type="project" value="UniProtKB-EC"/>
</dbReference>
<dbReference type="EC" id="3.2.2.n1" evidence="2"/>
<dbReference type="NCBIfam" id="TIGR00730">
    <property type="entry name" value="Rossman fold protein, TIGR00730 family"/>
    <property type="match status" value="1"/>
</dbReference>
<dbReference type="AlphaFoldDB" id="A0A177E5Y7"/>
<evidence type="ECO:0000313" key="4">
    <source>
        <dbReference type="Proteomes" id="UP000076964"/>
    </source>
</evidence>
<comment type="caution">
    <text evidence="3">The sequence shown here is derived from an EMBL/GenBank/DDBJ whole genome shotgun (WGS) entry which is preliminary data.</text>
</comment>
<keyword evidence="2" id="KW-0378">Hydrolase</keyword>
<dbReference type="RefSeq" id="WP_068542490.1">
    <property type="nucleotide sequence ID" value="NZ_LSFI01000032.1"/>
</dbReference>
<keyword evidence="2" id="KW-0203">Cytokinin biosynthesis</keyword>
<evidence type="ECO:0000313" key="3">
    <source>
        <dbReference type="EMBL" id="OAG27354.1"/>
    </source>
</evidence>
<reference evidence="3 4" key="1">
    <citation type="submission" date="2016-02" db="EMBL/GenBank/DDBJ databases">
        <title>Draft genome sequence of Thermodesulfatator sp. S606.</title>
        <authorList>
            <person name="Lai Q."/>
            <person name="Cao J."/>
            <person name="Dupont S."/>
            <person name="Shao Z."/>
            <person name="Jebbar M."/>
            <person name="Alain K."/>
        </authorList>
    </citation>
    <scope>NUCLEOTIDE SEQUENCE [LARGE SCALE GENOMIC DNA]</scope>
    <source>
        <strain evidence="3 4">S606</strain>
    </source>
</reference>
<dbReference type="OrthoDB" id="9801098at2"/>
<dbReference type="PANTHER" id="PTHR43393:SF3">
    <property type="entry name" value="LYSINE DECARBOXYLASE-LIKE PROTEIN"/>
    <property type="match status" value="1"/>
</dbReference>
<dbReference type="GO" id="GO:0009691">
    <property type="term" value="P:cytokinin biosynthetic process"/>
    <property type="evidence" value="ECO:0007669"/>
    <property type="project" value="UniProtKB-UniRule"/>
</dbReference>
<dbReference type="EMBL" id="LSFI01000032">
    <property type="protein sequence ID" value="OAG27354.1"/>
    <property type="molecule type" value="Genomic_DNA"/>
</dbReference>